<reference evidence="1 2" key="1">
    <citation type="submission" date="2014-06" db="EMBL/GenBank/DDBJ databases">
        <title>Draft genome sequence of Paenibacillus sp. MSt1.</title>
        <authorList>
            <person name="Aw Y.K."/>
            <person name="Ong K.S."/>
            <person name="Gan H.M."/>
            <person name="Lee S.M."/>
        </authorList>
    </citation>
    <scope>NUCLEOTIDE SEQUENCE [LARGE SCALE GENOMIC DNA]</scope>
    <source>
        <strain evidence="1 2">MSt1</strain>
    </source>
</reference>
<sequence>MTRKEALETIKEIHKAAKQCREWIAEAVEVIKGDKMEARCIRSGGKLNSIYDFTFLGTFSAFPTKINRMSKEQIAEVIAKGESVLQELNQIHNRELGVI</sequence>
<name>A0A081NXW0_9BACL</name>
<protein>
    <submittedName>
        <fullName evidence="1">Uncharacterized protein</fullName>
    </submittedName>
</protein>
<dbReference type="Proteomes" id="UP000028123">
    <property type="component" value="Unassembled WGS sequence"/>
</dbReference>
<proteinExistence type="predicted"/>
<accession>A0A081NXW0</accession>
<organism evidence="1 2">
    <name type="scientific">Paenibacillus tyrfis</name>
    <dbReference type="NCBI Taxonomy" id="1501230"/>
    <lineage>
        <taxon>Bacteria</taxon>
        <taxon>Bacillati</taxon>
        <taxon>Bacillota</taxon>
        <taxon>Bacilli</taxon>
        <taxon>Bacillales</taxon>
        <taxon>Paenibacillaceae</taxon>
        <taxon>Paenibacillus</taxon>
    </lineage>
</organism>
<dbReference type="AlphaFoldDB" id="A0A081NXW0"/>
<keyword evidence="2" id="KW-1185">Reference proteome</keyword>
<dbReference type="EMBL" id="JNVM01000023">
    <property type="protein sequence ID" value="KEQ23283.1"/>
    <property type="molecule type" value="Genomic_DNA"/>
</dbReference>
<gene>
    <name evidence="1" type="ORF">ET33_16740</name>
</gene>
<dbReference type="RefSeq" id="WP_036688785.1">
    <property type="nucleotide sequence ID" value="NZ_JNVM01000023.1"/>
</dbReference>
<comment type="caution">
    <text evidence="1">The sequence shown here is derived from an EMBL/GenBank/DDBJ whole genome shotgun (WGS) entry which is preliminary data.</text>
</comment>
<evidence type="ECO:0000313" key="1">
    <source>
        <dbReference type="EMBL" id="KEQ23283.1"/>
    </source>
</evidence>
<evidence type="ECO:0000313" key="2">
    <source>
        <dbReference type="Proteomes" id="UP000028123"/>
    </source>
</evidence>